<dbReference type="NCBIfam" id="TIGR01733">
    <property type="entry name" value="AA-adenyl-dom"/>
    <property type="match status" value="1"/>
</dbReference>
<dbReference type="InterPro" id="IPR045851">
    <property type="entry name" value="AMP-bd_C_sf"/>
</dbReference>
<dbReference type="Gene3D" id="1.10.1200.10">
    <property type="entry name" value="ACP-like"/>
    <property type="match status" value="1"/>
</dbReference>
<dbReference type="GO" id="GO:0043041">
    <property type="term" value="P:amino acid activation for nonribosomal peptide biosynthetic process"/>
    <property type="evidence" value="ECO:0007669"/>
    <property type="project" value="TreeGrafter"/>
</dbReference>
<dbReference type="GO" id="GO:0005737">
    <property type="term" value="C:cytoplasm"/>
    <property type="evidence" value="ECO:0007669"/>
    <property type="project" value="TreeGrafter"/>
</dbReference>
<protein>
    <submittedName>
        <fullName evidence="5">Non-ribosomal peptide synthetase</fullName>
    </submittedName>
</protein>
<feature type="domain" description="Carrier" evidence="4">
    <location>
        <begin position="519"/>
        <end position="593"/>
    </location>
</feature>
<accession>A0A940YBL2</accession>
<dbReference type="Gene3D" id="3.30.300.30">
    <property type="match status" value="1"/>
</dbReference>
<dbReference type="Pfam" id="PF00501">
    <property type="entry name" value="AMP-binding"/>
    <property type="match status" value="1"/>
</dbReference>
<dbReference type="Pfam" id="PF00550">
    <property type="entry name" value="PP-binding"/>
    <property type="match status" value="1"/>
</dbReference>
<dbReference type="AlphaFoldDB" id="A0A940YBL2"/>
<evidence type="ECO:0000256" key="3">
    <source>
        <dbReference type="ARBA" id="ARBA00022553"/>
    </source>
</evidence>
<reference evidence="5 6" key="1">
    <citation type="submission" date="2021-04" db="EMBL/GenBank/DDBJ databases">
        <title>The genome sequence of Ideonella sp. 3Y2.</title>
        <authorList>
            <person name="Liu Y."/>
        </authorList>
    </citation>
    <scope>NUCLEOTIDE SEQUENCE [LARGE SCALE GENOMIC DNA]</scope>
    <source>
        <strain evidence="5 6">3Y2</strain>
    </source>
</reference>
<dbReference type="InterPro" id="IPR036736">
    <property type="entry name" value="ACP-like_sf"/>
</dbReference>
<keyword evidence="6" id="KW-1185">Reference proteome</keyword>
<dbReference type="PANTHER" id="PTHR45527:SF1">
    <property type="entry name" value="FATTY ACID SYNTHASE"/>
    <property type="match status" value="1"/>
</dbReference>
<evidence type="ECO:0000256" key="1">
    <source>
        <dbReference type="ARBA" id="ARBA00001957"/>
    </source>
</evidence>
<dbReference type="PANTHER" id="PTHR45527">
    <property type="entry name" value="NONRIBOSOMAL PEPTIDE SYNTHETASE"/>
    <property type="match status" value="1"/>
</dbReference>
<dbReference type="InterPro" id="IPR006162">
    <property type="entry name" value="Ppantetheine_attach_site"/>
</dbReference>
<evidence type="ECO:0000259" key="4">
    <source>
        <dbReference type="PROSITE" id="PS50075"/>
    </source>
</evidence>
<dbReference type="Pfam" id="PF13193">
    <property type="entry name" value="AMP-binding_C"/>
    <property type="match status" value="1"/>
</dbReference>
<dbReference type="PROSITE" id="PS50075">
    <property type="entry name" value="CARRIER"/>
    <property type="match status" value="1"/>
</dbReference>
<dbReference type="FunFam" id="3.40.50.980:FF:000002">
    <property type="entry name" value="Enterobactin synthetase component F"/>
    <property type="match status" value="1"/>
</dbReference>
<dbReference type="Proteomes" id="UP000676246">
    <property type="component" value="Unassembled WGS sequence"/>
</dbReference>
<dbReference type="PROSITE" id="PS00012">
    <property type="entry name" value="PHOSPHOPANTETHEINE"/>
    <property type="match status" value="1"/>
</dbReference>
<proteinExistence type="predicted"/>
<dbReference type="RefSeq" id="WP_210857212.1">
    <property type="nucleotide sequence ID" value="NZ_JAGQDD010000032.1"/>
</dbReference>
<dbReference type="GO" id="GO:0044550">
    <property type="term" value="P:secondary metabolite biosynthetic process"/>
    <property type="evidence" value="ECO:0007669"/>
    <property type="project" value="TreeGrafter"/>
</dbReference>
<name>A0A940YBL2_9BURK</name>
<dbReference type="EMBL" id="JAGQDD010000032">
    <property type="protein sequence ID" value="MBQ0933547.1"/>
    <property type="molecule type" value="Genomic_DNA"/>
</dbReference>
<dbReference type="InterPro" id="IPR010071">
    <property type="entry name" value="AA_adenyl_dom"/>
</dbReference>
<dbReference type="GO" id="GO:0031177">
    <property type="term" value="F:phosphopantetheine binding"/>
    <property type="evidence" value="ECO:0007669"/>
    <property type="project" value="TreeGrafter"/>
</dbReference>
<dbReference type="Gene3D" id="3.40.50.980">
    <property type="match status" value="2"/>
</dbReference>
<organism evidence="5 6">
    <name type="scientific">Ideonella alba</name>
    <dbReference type="NCBI Taxonomy" id="2824118"/>
    <lineage>
        <taxon>Bacteria</taxon>
        <taxon>Pseudomonadati</taxon>
        <taxon>Pseudomonadota</taxon>
        <taxon>Betaproteobacteria</taxon>
        <taxon>Burkholderiales</taxon>
        <taxon>Sphaerotilaceae</taxon>
        <taxon>Ideonella</taxon>
    </lineage>
</organism>
<dbReference type="InterPro" id="IPR025110">
    <property type="entry name" value="AMP-bd_C"/>
</dbReference>
<evidence type="ECO:0000313" key="6">
    <source>
        <dbReference type="Proteomes" id="UP000676246"/>
    </source>
</evidence>
<evidence type="ECO:0000313" key="5">
    <source>
        <dbReference type="EMBL" id="MBQ0933547.1"/>
    </source>
</evidence>
<dbReference type="InterPro" id="IPR009081">
    <property type="entry name" value="PP-bd_ACP"/>
</dbReference>
<dbReference type="SUPFAM" id="SSF56801">
    <property type="entry name" value="Acetyl-CoA synthetase-like"/>
    <property type="match status" value="1"/>
</dbReference>
<dbReference type="Gene3D" id="2.30.38.10">
    <property type="entry name" value="Luciferase, Domain 3"/>
    <property type="match status" value="1"/>
</dbReference>
<gene>
    <name evidence="5" type="ORF">KAK03_23980</name>
</gene>
<keyword evidence="3" id="KW-0597">Phosphoprotein</keyword>
<comment type="caution">
    <text evidence="5">The sequence shown here is derived from an EMBL/GenBank/DDBJ whole genome shotgun (WGS) entry which is preliminary data.</text>
</comment>
<evidence type="ECO:0000256" key="2">
    <source>
        <dbReference type="ARBA" id="ARBA00022450"/>
    </source>
</evidence>
<dbReference type="SUPFAM" id="SSF47336">
    <property type="entry name" value="ACP-like"/>
    <property type="match status" value="1"/>
</dbReference>
<sequence length="607" mass="65814">MTFSNGIPSRRIDLAFEHFGSATPDRPALTFLDQTWTYAELAFQVRNIACRLAAEGVSEGELVAIHLERSFDLVVAILAVARCNACYVPLDHTLPESRIRKILQDSCCRMLITTKAVRSVLGHCVPDETGLLIVDESVASCVAQLPDISLDPYGPAYCIYTSGSTGEPKGALNTRAGLENRIGWMRDSYGVTGSDVILQKTPATFDVSVWEFFLPFSVGGHLVVAAPNGHRNPRYLSQLIKERGVTVAHFVPTMLRAFLAHVDVSECKSLRHIFCSGESLPPDTVERFFGLFDVCRLHNLYGPTEASIDVTAHECTHDDAMRDRVPIGRAIPHVCVDVRDPASLKPVADGTDGEICISGVAVATGYLGQPEQTAQRFIHDVPGVPGTLYRTGDRGCVLPCGEIEFRGRFDLQAKVNGNRVELEEIETCIRGVHGVVDCGVFVERSDADLAKLVACVVLERPVEGVDESRLLARATALLPSHAVPHRVVIVEEMPLGRSGKLAREHLADYAARATSAGSAAGRSLAEAVTAAWQEAFPGPRSMKASFHSLGGNSLAAVRLCARIEELCGMRVCVSEVFAHPTVEGLLSRIECRKEDLTQAPPDLPAFV</sequence>
<dbReference type="InterPro" id="IPR000873">
    <property type="entry name" value="AMP-dep_synth/lig_dom"/>
</dbReference>
<comment type="cofactor">
    <cofactor evidence="1">
        <name>pantetheine 4'-phosphate</name>
        <dbReference type="ChEBI" id="CHEBI:47942"/>
    </cofactor>
</comment>
<keyword evidence="2" id="KW-0596">Phosphopantetheine</keyword>